<dbReference type="AlphaFoldDB" id="A0A8H7TEY1"/>
<dbReference type="InterPro" id="IPR019819">
    <property type="entry name" value="Carboxylesterase_B_CS"/>
</dbReference>
<keyword evidence="6" id="KW-1185">Reference proteome</keyword>
<dbReference type="EMBL" id="JAFJYH010000150">
    <property type="protein sequence ID" value="KAG4417603.1"/>
    <property type="molecule type" value="Genomic_DNA"/>
</dbReference>
<comment type="caution">
    <text evidence="5">The sequence shown here is derived from an EMBL/GenBank/DDBJ whole genome shotgun (WGS) entry which is preliminary data.</text>
</comment>
<dbReference type="Pfam" id="PF00135">
    <property type="entry name" value="COesterase"/>
    <property type="match status" value="1"/>
</dbReference>
<dbReference type="InterPro" id="IPR029058">
    <property type="entry name" value="AB_hydrolase_fold"/>
</dbReference>
<comment type="similarity">
    <text evidence="1 3">Belongs to the type-B carboxylesterase/lipase family.</text>
</comment>
<dbReference type="PANTHER" id="PTHR11559">
    <property type="entry name" value="CARBOXYLESTERASE"/>
    <property type="match status" value="1"/>
</dbReference>
<evidence type="ECO:0000313" key="5">
    <source>
        <dbReference type="EMBL" id="KAG4417603.1"/>
    </source>
</evidence>
<feature type="domain" description="Carboxylesterase type B" evidence="4">
    <location>
        <begin position="46"/>
        <end position="539"/>
    </location>
</feature>
<dbReference type="SUPFAM" id="SSF53474">
    <property type="entry name" value="alpha/beta-Hydrolases"/>
    <property type="match status" value="1"/>
</dbReference>
<dbReference type="InterPro" id="IPR002018">
    <property type="entry name" value="CarbesteraseB"/>
</dbReference>
<evidence type="ECO:0000313" key="6">
    <source>
        <dbReference type="Proteomes" id="UP000664132"/>
    </source>
</evidence>
<dbReference type="InterPro" id="IPR019826">
    <property type="entry name" value="Carboxylesterase_B_AS"/>
</dbReference>
<evidence type="ECO:0000256" key="3">
    <source>
        <dbReference type="RuleBase" id="RU361235"/>
    </source>
</evidence>
<evidence type="ECO:0000256" key="1">
    <source>
        <dbReference type="ARBA" id="ARBA00005964"/>
    </source>
</evidence>
<sequence>MKVTPNTLLGVSTAAFCTLSSAQAALPVVDLGYAVHRATLNASGAGYFNFSNIRFGQAPVGPLRFSAPLAPTGRNTTVNDGQNSVMCPQAGPAWISEATEFITDLLTGQNISNYTHPSMMQMPTATNLSSLLTPSPGVSEDCLFLDVIVPEKVFNITKANDTSGYHEVQCESGQPCKVPSGAPVLVWIYGGGYTGGSKTSYGNPASLISRSLENDGEGIVYVAMNYRLGLFGWLSGSGNITSNVGLLDQRLALDWIQQNIHLFGGDPSRVTVMGESAGGGSIMHHITSYGGLGSVPFQQAIPQSPAFQIFVPTQSEQSFDNALKNASAITNMTINSADDLRSLPFEALYAVNTIMTGLSTYGSFTFGPVVDPSPNSYVPDLPLRLVANGSYHNVSVLVSHTSDEGLLFTPPFVQTQDDYEAAIAQLFPTANETTVNTITTELYPPVFNGTYGYKTSIQRTALSISNFLVTCNAKYLATKLEGYAYVFWVPPGLHGQDNAYTFFNGDTSSLNQGARVNATVAATLQRYLTSFAMTGKPTAQGVQDMVLYGDAFTVSSISSKGLFQPALGMLLPDPGAVKQCDFWAEAPYYTPG</sequence>
<gene>
    <name evidence="5" type="ORF">IFR04_009248</name>
</gene>
<feature type="signal peptide" evidence="3">
    <location>
        <begin position="1"/>
        <end position="24"/>
    </location>
</feature>
<feature type="chain" id="PRO_5034457513" description="Carboxylic ester hydrolase" evidence="3">
    <location>
        <begin position="25"/>
        <end position="592"/>
    </location>
</feature>
<dbReference type="OrthoDB" id="408631at2759"/>
<protein>
    <recommendedName>
        <fullName evidence="3">Carboxylic ester hydrolase</fullName>
        <ecNumber evidence="3">3.1.1.-</ecNumber>
    </recommendedName>
</protein>
<accession>A0A8H7TEY1</accession>
<dbReference type="PROSITE" id="PS00941">
    <property type="entry name" value="CARBOXYLESTERASE_B_2"/>
    <property type="match status" value="1"/>
</dbReference>
<keyword evidence="3" id="KW-0732">Signal</keyword>
<dbReference type="Gene3D" id="3.40.50.1820">
    <property type="entry name" value="alpha/beta hydrolase"/>
    <property type="match status" value="1"/>
</dbReference>
<dbReference type="PROSITE" id="PS00122">
    <property type="entry name" value="CARBOXYLESTERASE_B_1"/>
    <property type="match status" value="1"/>
</dbReference>
<dbReference type="GO" id="GO:0016787">
    <property type="term" value="F:hydrolase activity"/>
    <property type="evidence" value="ECO:0007669"/>
    <property type="project" value="UniProtKB-KW"/>
</dbReference>
<evidence type="ECO:0000259" key="4">
    <source>
        <dbReference type="Pfam" id="PF00135"/>
    </source>
</evidence>
<keyword evidence="2 3" id="KW-0378">Hydrolase</keyword>
<organism evidence="5 6">
    <name type="scientific">Cadophora malorum</name>
    <dbReference type="NCBI Taxonomy" id="108018"/>
    <lineage>
        <taxon>Eukaryota</taxon>
        <taxon>Fungi</taxon>
        <taxon>Dikarya</taxon>
        <taxon>Ascomycota</taxon>
        <taxon>Pezizomycotina</taxon>
        <taxon>Leotiomycetes</taxon>
        <taxon>Helotiales</taxon>
        <taxon>Ploettnerulaceae</taxon>
        <taxon>Cadophora</taxon>
    </lineage>
</organism>
<dbReference type="Proteomes" id="UP000664132">
    <property type="component" value="Unassembled WGS sequence"/>
</dbReference>
<name>A0A8H7TEY1_9HELO</name>
<dbReference type="InterPro" id="IPR050309">
    <property type="entry name" value="Type-B_Carboxylest/Lipase"/>
</dbReference>
<dbReference type="EC" id="3.1.1.-" evidence="3"/>
<reference evidence="5" key="1">
    <citation type="submission" date="2021-02" db="EMBL/GenBank/DDBJ databases">
        <title>Genome sequence Cadophora malorum strain M34.</title>
        <authorList>
            <person name="Stefanovic E."/>
            <person name="Vu D."/>
            <person name="Scully C."/>
            <person name="Dijksterhuis J."/>
            <person name="Roader J."/>
            <person name="Houbraken J."/>
        </authorList>
    </citation>
    <scope>NUCLEOTIDE SEQUENCE</scope>
    <source>
        <strain evidence="5">M34</strain>
    </source>
</reference>
<proteinExistence type="inferred from homology"/>
<evidence type="ECO:0000256" key="2">
    <source>
        <dbReference type="ARBA" id="ARBA00022801"/>
    </source>
</evidence>